<proteinExistence type="predicted"/>
<evidence type="ECO:0000313" key="2">
    <source>
        <dbReference type="EMBL" id="WVZ18544.1"/>
    </source>
</evidence>
<sequence>MMSRVMILVTIVIIIKSFSFINVTSSNQKDPAFTINIVSHTFAVSFLPTFLCMIVYATYKASDVSTFISTDNKTLTTFSSKKKGHHAVTIITFPVVKVIHIASVFSNNCHILD</sequence>
<keyword evidence="1" id="KW-0472">Membrane</keyword>
<accession>A0AAQ3S7H8</accession>
<organism evidence="2 3">
    <name type="scientific">Vigna mungo</name>
    <name type="common">Black gram</name>
    <name type="synonym">Phaseolus mungo</name>
    <dbReference type="NCBI Taxonomy" id="3915"/>
    <lineage>
        <taxon>Eukaryota</taxon>
        <taxon>Viridiplantae</taxon>
        <taxon>Streptophyta</taxon>
        <taxon>Embryophyta</taxon>
        <taxon>Tracheophyta</taxon>
        <taxon>Spermatophyta</taxon>
        <taxon>Magnoliopsida</taxon>
        <taxon>eudicotyledons</taxon>
        <taxon>Gunneridae</taxon>
        <taxon>Pentapetalae</taxon>
        <taxon>rosids</taxon>
        <taxon>fabids</taxon>
        <taxon>Fabales</taxon>
        <taxon>Fabaceae</taxon>
        <taxon>Papilionoideae</taxon>
        <taxon>50 kb inversion clade</taxon>
        <taxon>NPAAA clade</taxon>
        <taxon>indigoferoid/millettioid clade</taxon>
        <taxon>Phaseoleae</taxon>
        <taxon>Vigna</taxon>
    </lineage>
</organism>
<evidence type="ECO:0000256" key="1">
    <source>
        <dbReference type="SAM" id="Phobius"/>
    </source>
</evidence>
<name>A0AAQ3S7H8_VIGMU</name>
<keyword evidence="3" id="KW-1185">Reference proteome</keyword>
<reference evidence="2 3" key="1">
    <citation type="journal article" date="2023" name="Life. Sci Alliance">
        <title>Evolutionary insights into 3D genome organization and epigenetic landscape of Vigna mungo.</title>
        <authorList>
            <person name="Junaid A."/>
            <person name="Singh B."/>
            <person name="Bhatia S."/>
        </authorList>
    </citation>
    <scope>NUCLEOTIDE SEQUENCE [LARGE SCALE GENOMIC DNA]</scope>
    <source>
        <strain evidence="2">Urdbean</strain>
    </source>
</reference>
<protein>
    <submittedName>
        <fullName evidence="2">Uncharacterized protein</fullName>
    </submittedName>
</protein>
<evidence type="ECO:0000313" key="3">
    <source>
        <dbReference type="Proteomes" id="UP001374535"/>
    </source>
</evidence>
<keyword evidence="1" id="KW-1133">Transmembrane helix</keyword>
<dbReference type="AlphaFoldDB" id="A0AAQ3S7H8"/>
<dbReference type="Proteomes" id="UP001374535">
    <property type="component" value="Chromosome 2"/>
</dbReference>
<feature type="transmembrane region" description="Helical" evidence="1">
    <location>
        <begin position="35"/>
        <end position="59"/>
    </location>
</feature>
<dbReference type="EMBL" id="CP144699">
    <property type="protein sequence ID" value="WVZ18544.1"/>
    <property type="molecule type" value="Genomic_DNA"/>
</dbReference>
<keyword evidence="1" id="KW-0812">Transmembrane</keyword>
<gene>
    <name evidence="2" type="ORF">V8G54_005866</name>
</gene>